<dbReference type="Proteomes" id="UP000475862">
    <property type="component" value="Unassembled WGS sequence"/>
</dbReference>
<feature type="transmembrane region" description="Helical" evidence="1">
    <location>
        <begin position="192"/>
        <end position="208"/>
    </location>
</feature>
<keyword evidence="1" id="KW-0812">Transmembrane</keyword>
<sequence length="251" mass="29505">MHETETTRLKSSSFTTTSILAKAFIEKIQFNAVAYENNICYQHFKAETKSVTMVRIFQWFLLYQSKLKKKVKTNIDGINIIIQQSWSNLENRKHMISSLTVVSHKDFDVGVKILKMLCKVPKDLKRLFKTSFYILSFIFHVFTINIIRNIDTHRVCLYIHISGDFVVVIISFNTRCSPGHKSVSLTCHFPTFLVFNFQALIITFINIVKDVAIQQRYLCASVWYRQLNKQFCEKYFTWWSIEKIPSDDNNV</sequence>
<reference evidence="2 3" key="1">
    <citation type="submission" date="2019-08" db="EMBL/GenBank/DDBJ databases">
        <title>The genome of the soybean aphid Biotype 1, its phylome, world population structure and adaptation to the North American continent.</title>
        <authorList>
            <person name="Giordano R."/>
            <person name="Donthu R.K."/>
            <person name="Hernandez A.G."/>
            <person name="Wright C.L."/>
            <person name="Zimin A.V."/>
        </authorList>
    </citation>
    <scope>NUCLEOTIDE SEQUENCE [LARGE SCALE GENOMIC DNA]</scope>
    <source>
        <tissue evidence="2">Whole aphids</tissue>
    </source>
</reference>
<evidence type="ECO:0000313" key="3">
    <source>
        <dbReference type="Proteomes" id="UP000475862"/>
    </source>
</evidence>
<feature type="transmembrane region" description="Helical" evidence="1">
    <location>
        <begin position="155"/>
        <end position="172"/>
    </location>
</feature>
<dbReference type="AlphaFoldDB" id="A0A6G0SXK6"/>
<organism evidence="2 3">
    <name type="scientific">Aphis glycines</name>
    <name type="common">Soybean aphid</name>
    <dbReference type="NCBI Taxonomy" id="307491"/>
    <lineage>
        <taxon>Eukaryota</taxon>
        <taxon>Metazoa</taxon>
        <taxon>Ecdysozoa</taxon>
        <taxon>Arthropoda</taxon>
        <taxon>Hexapoda</taxon>
        <taxon>Insecta</taxon>
        <taxon>Pterygota</taxon>
        <taxon>Neoptera</taxon>
        <taxon>Paraneoptera</taxon>
        <taxon>Hemiptera</taxon>
        <taxon>Sternorrhyncha</taxon>
        <taxon>Aphidomorpha</taxon>
        <taxon>Aphidoidea</taxon>
        <taxon>Aphididae</taxon>
        <taxon>Aphidini</taxon>
        <taxon>Aphis</taxon>
        <taxon>Aphis</taxon>
    </lineage>
</organism>
<protein>
    <submittedName>
        <fullName evidence="2">Uncharacterized protein</fullName>
    </submittedName>
</protein>
<name>A0A6G0SXK6_APHGL</name>
<keyword evidence="1" id="KW-0472">Membrane</keyword>
<dbReference type="EMBL" id="VYZN01000639">
    <property type="protein sequence ID" value="KAE9522825.1"/>
    <property type="molecule type" value="Genomic_DNA"/>
</dbReference>
<comment type="caution">
    <text evidence="2">The sequence shown here is derived from an EMBL/GenBank/DDBJ whole genome shotgun (WGS) entry which is preliminary data.</text>
</comment>
<feature type="transmembrane region" description="Helical" evidence="1">
    <location>
        <begin position="130"/>
        <end position="148"/>
    </location>
</feature>
<gene>
    <name evidence="2" type="ORF">AGLY_016787</name>
</gene>
<keyword evidence="3" id="KW-1185">Reference proteome</keyword>
<accession>A0A6G0SXK6</accession>
<keyword evidence="1" id="KW-1133">Transmembrane helix</keyword>
<proteinExistence type="predicted"/>
<evidence type="ECO:0000313" key="2">
    <source>
        <dbReference type="EMBL" id="KAE9522825.1"/>
    </source>
</evidence>
<evidence type="ECO:0000256" key="1">
    <source>
        <dbReference type="SAM" id="Phobius"/>
    </source>
</evidence>